<sequence>MSHGAASLHISGAKVASDIQMDANASNALQHMKQQLLNYQVDNKKLSDQLNCLVSLIKRSWTGDKHATVHLSNIVGMEPPSYSISTQISEGSMARPNSQVYNVSQQAKTRSEQNWERMALKLLERDYQAVEQEILEYQQRYIENRQAYMDAVLQDHQQNMARIPLHRKTETVPIDELDSRFIKHNQALQRMGTSLQNKSRRVQSAGVRRRVQVQDRVERMDISLRDLVGDTPSSGHFATAQAPCDPTSNIRPVSILRRPQSSHPSHMSHRQKQVDAYNDASRYLQNNLFALNENDGVKRARPVSASSLRDGDIARSRPRSGRPQITRDTENVVSPAFVTQRNERSLKYETTRPVMTKPKSAQQIRRNSIGSAAKKPPRQNSGKVLSQPQTDVFNASMKRIEAGSPDKNITRVIDSEERGTDVETNSACNHGATFQRQSPDIPSVDYDLDQTEPLKPAVSVRVKSAFTRRPGFIDEFSKDEQAMRDMEEDFKKTALSLQKKLGIDGNGVILF</sequence>
<dbReference type="Proteomes" id="UP000762676">
    <property type="component" value="Unassembled WGS sequence"/>
</dbReference>
<protein>
    <submittedName>
        <fullName evidence="2">Protein Wnt</fullName>
    </submittedName>
</protein>
<evidence type="ECO:0000313" key="3">
    <source>
        <dbReference type="Proteomes" id="UP000762676"/>
    </source>
</evidence>
<reference evidence="2 3" key="1">
    <citation type="journal article" date="2021" name="Elife">
        <title>Chloroplast acquisition without the gene transfer in kleptoplastic sea slugs, Plakobranchus ocellatus.</title>
        <authorList>
            <person name="Maeda T."/>
            <person name="Takahashi S."/>
            <person name="Yoshida T."/>
            <person name="Shimamura S."/>
            <person name="Takaki Y."/>
            <person name="Nagai Y."/>
            <person name="Toyoda A."/>
            <person name="Suzuki Y."/>
            <person name="Arimoto A."/>
            <person name="Ishii H."/>
            <person name="Satoh N."/>
            <person name="Nishiyama T."/>
            <person name="Hasebe M."/>
            <person name="Maruyama T."/>
            <person name="Minagawa J."/>
            <person name="Obokata J."/>
            <person name="Shigenobu S."/>
        </authorList>
    </citation>
    <scope>NUCLEOTIDE SEQUENCE [LARGE SCALE GENOMIC DNA]</scope>
</reference>
<proteinExistence type="predicted"/>
<keyword evidence="3" id="KW-1185">Reference proteome</keyword>
<gene>
    <name evidence="2" type="ORF">ElyMa_004703600</name>
</gene>
<evidence type="ECO:0000256" key="1">
    <source>
        <dbReference type="SAM" id="MobiDB-lite"/>
    </source>
</evidence>
<feature type="compositionally biased region" description="Polar residues" evidence="1">
    <location>
        <begin position="359"/>
        <end position="370"/>
    </location>
</feature>
<accession>A0AAV4I889</accession>
<comment type="caution">
    <text evidence="2">The sequence shown here is derived from an EMBL/GenBank/DDBJ whole genome shotgun (WGS) entry which is preliminary data.</text>
</comment>
<feature type="compositionally biased region" description="Basic and acidic residues" evidence="1">
    <location>
        <begin position="341"/>
        <end position="350"/>
    </location>
</feature>
<evidence type="ECO:0000313" key="2">
    <source>
        <dbReference type="EMBL" id="GFS06300.1"/>
    </source>
</evidence>
<feature type="compositionally biased region" description="Polar residues" evidence="1">
    <location>
        <begin position="378"/>
        <end position="389"/>
    </location>
</feature>
<organism evidence="2 3">
    <name type="scientific">Elysia marginata</name>
    <dbReference type="NCBI Taxonomy" id="1093978"/>
    <lineage>
        <taxon>Eukaryota</taxon>
        <taxon>Metazoa</taxon>
        <taxon>Spiralia</taxon>
        <taxon>Lophotrochozoa</taxon>
        <taxon>Mollusca</taxon>
        <taxon>Gastropoda</taxon>
        <taxon>Heterobranchia</taxon>
        <taxon>Euthyneura</taxon>
        <taxon>Panpulmonata</taxon>
        <taxon>Sacoglossa</taxon>
        <taxon>Placobranchoidea</taxon>
        <taxon>Plakobranchidae</taxon>
        <taxon>Elysia</taxon>
    </lineage>
</organism>
<dbReference type="AlphaFoldDB" id="A0AAV4I889"/>
<feature type="region of interest" description="Disordered" evidence="1">
    <location>
        <begin position="299"/>
        <end position="389"/>
    </location>
</feature>
<dbReference type="EMBL" id="BMAT01009437">
    <property type="protein sequence ID" value="GFS06300.1"/>
    <property type="molecule type" value="Genomic_DNA"/>
</dbReference>
<name>A0AAV4I889_9GAST</name>